<evidence type="ECO:0000256" key="2">
    <source>
        <dbReference type="SAM" id="MobiDB-lite"/>
    </source>
</evidence>
<evidence type="ECO:0000259" key="3">
    <source>
        <dbReference type="Pfam" id="PF01285"/>
    </source>
</evidence>
<feature type="domain" description="TEA" evidence="3">
    <location>
        <begin position="253"/>
        <end position="320"/>
    </location>
</feature>
<gene>
    <name evidence="4" type="ORF">CORT_0B09920</name>
</gene>
<dbReference type="RefSeq" id="XP_003868131.1">
    <property type="nucleotide sequence ID" value="XM_003868083.1"/>
</dbReference>
<dbReference type="GeneID" id="14538982"/>
<comment type="similarity">
    <text evidence="1">Belongs to the TEC1 family.</text>
</comment>
<evidence type="ECO:0000313" key="5">
    <source>
        <dbReference type="Proteomes" id="UP000005018"/>
    </source>
</evidence>
<evidence type="ECO:0000313" key="4">
    <source>
        <dbReference type="EMBL" id="CCG22696.1"/>
    </source>
</evidence>
<sequence>MSNNMSNPPPIMLEPAPPETPRTRSAHNNTSNIPHGLNRLSTPLFPFGLSFSPTFNFNTPNGISPTRFFTPAKAADSIKNSTPSASKDHFKFLASLNSISQTADAGHQNSELNSEDNQDKKDENEEEDDVWSSLNVTQQNQSNLTSIHESDLDMGKFSLEEGDSKIFQTPAILEHKTKQPQVKSIPSAPTQAASKRDGSSIARIESSVKRRKLSNIADTPNNRIAARIDSTMDSPVSMRRLSNAHSTTSSSASEVWSLELDGVLIKSFHKYHKFKSSDAANELSILKKTSQNKVISRMIFNRTGILRTSKQISSRIFRLSKAGRLAKETKTPQTNASTSELEELIRTPLEELVNGQHLPESAHTDALIDQELNILLTSSPLDEVFDTKTSYKLTPKDFKMCFHDQRQTIIFTQLGKQINNDNKNLEKLDLSIVGTFSSRNTPVWLLKHDLNLHVRNLATSTPLSQSWSPHFTNATNLNPSGFESIMTIDVYCEGNNLQPMLAWYSSLEVYKSGKKLLSVVDIINGYRNEDSKLYTLKIPFVKTFFAGFINYLINGSSISSDEDLKIVQLIYNNVDESNSKLDLEKSHIHAYLVHDFHMCGTKGETVVKIVDPHSIQTSHESDDNETVVAGSSPPCRLSSTPPPSMRNKETPSKLKIDINRANHNHSILSGPMTAPVYNSSVVNKLNRNTLEELQRQSRFKYAHEVPPSQQMMDPFATYREQSQSTLNSSPEIHSNVNNNAGNTDTGDMRSSLGVQQSNVINNMYQPPAQGGAHIGKPAQPQVQASYPQQQFQFHPQQIPQVPLQFSHPSLGNTSVPLIGNPPSVPFTVHYQSVPTQSMSSFQSVQPHNNNLVSNTNATRCQLKQHLRPQPSQTHNDKENKAKEITFGPILGYDPSKDAKITRAQIKPTNQGKGIHTFPLNEPVMYKPKK</sequence>
<dbReference type="InterPro" id="IPR000818">
    <property type="entry name" value="TEA/ATTS_dom"/>
</dbReference>
<dbReference type="Gene3D" id="6.10.20.40">
    <property type="entry name" value="TEA/ATTS domain"/>
    <property type="match status" value="1"/>
</dbReference>
<keyword evidence="5" id="KW-1185">Reference proteome</keyword>
<dbReference type="EMBL" id="HE681720">
    <property type="protein sequence ID" value="CCG22696.1"/>
    <property type="molecule type" value="Genomic_DNA"/>
</dbReference>
<feature type="region of interest" description="Disordered" evidence="2">
    <location>
        <begin position="1"/>
        <end position="37"/>
    </location>
</feature>
<dbReference type="HOGENOM" id="CLU_299774_0_0_1"/>
<feature type="compositionally biased region" description="Polar residues" evidence="2">
    <location>
        <begin position="179"/>
        <end position="193"/>
    </location>
</feature>
<feature type="region of interest" description="Disordered" evidence="2">
    <location>
        <begin position="615"/>
        <end position="650"/>
    </location>
</feature>
<feature type="compositionally biased region" description="Polar residues" evidence="2">
    <location>
        <begin position="132"/>
        <end position="141"/>
    </location>
</feature>
<evidence type="ECO:0000256" key="1">
    <source>
        <dbReference type="ARBA" id="ARBA00008421"/>
    </source>
</evidence>
<reference evidence="4 5" key="1">
    <citation type="journal article" date="2012" name="PLoS ONE">
        <title>Sequence and analysis of the genome of the pathogenic yeast Candida orthopsilosis.</title>
        <authorList>
            <person name="Riccombeni A."/>
            <person name="Vidanes G."/>
            <person name="Proux-Wera E."/>
            <person name="Wolfe K.H."/>
            <person name="Butler G."/>
        </authorList>
    </citation>
    <scope>NUCLEOTIDE SEQUENCE [LARGE SCALE GENOMIC DNA]</scope>
    <source>
        <strain evidence="4 5">Co 90-125</strain>
    </source>
</reference>
<dbReference type="Pfam" id="PF01285">
    <property type="entry name" value="TEA"/>
    <property type="match status" value="1"/>
</dbReference>
<protein>
    <recommendedName>
        <fullName evidence="3">TEA domain-containing protein</fullName>
    </recommendedName>
</protein>
<dbReference type="eggNOG" id="KOG3841">
    <property type="taxonomic scope" value="Eukaryota"/>
</dbReference>
<dbReference type="OrthoDB" id="10006572at2759"/>
<feature type="compositionally biased region" description="Polar residues" evidence="2">
    <location>
        <begin position="101"/>
        <end position="112"/>
    </location>
</feature>
<feature type="compositionally biased region" description="Pro residues" evidence="2">
    <location>
        <begin position="7"/>
        <end position="20"/>
    </location>
</feature>
<dbReference type="InterPro" id="IPR038096">
    <property type="entry name" value="TEA/ATTS_sf"/>
</dbReference>
<dbReference type="AlphaFoldDB" id="H8X0I4"/>
<accession>H8X0I4</accession>
<proteinExistence type="inferred from homology"/>
<feature type="region of interest" description="Disordered" evidence="2">
    <location>
        <begin position="907"/>
        <end position="929"/>
    </location>
</feature>
<dbReference type="Proteomes" id="UP000005018">
    <property type="component" value="Chromosome 2"/>
</dbReference>
<feature type="region of interest" description="Disordered" evidence="2">
    <location>
        <begin position="177"/>
        <end position="200"/>
    </location>
</feature>
<feature type="region of interest" description="Disordered" evidence="2">
    <location>
        <begin position="101"/>
        <end position="141"/>
    </location>
</feature>
<dbReference type="KEGG" id="cot:CORT_0B09920"/>
<organism evidence="4 5">
    <name type="scientific">Candida orthopsilosis (strain 90-125)</name>
    <name type="common">Yeast</name>
    <dbReference type="NCBI Taxonomy" id="1136231"/>
    <lineage>
        <taxon>Eukaryota</taxon>
        <taxon>Fungi</taxon>
        <taxon>Dikarya</taxon>
        <taxon>Ascomycota</taxon>
        <taxon>Saccharomycotina</taxon>
        <taxon>Pichiomycetes</taxon>
        <taxon>Debaryomycetaceae</taxon>
        <taxon>Candida/Lodderomyces clade</taxon>
        <taxon>Candida</taxon>
    </lineage>
</organism>
<dbReference type="GO" id="GO:0003700">
    <property type="term" value="F:DNA-binding transcription factor activity"/>
    <property type="evidence" value="ECO:0007669"/>
    <property type="project" value="InterPro"/>
</dbReference>
<name>H8X0I4_CANO9</name>